<organism evidence="1">
    <name type="scientific">marine sediment metagenome</name>
    <dbReference type="NCBI Taxonomy" id="412755"/>
    <lineage>
        <taxon>unclassified sequences</taxon>
        <taxon>metagenomes</taxon>
        <taxon>ecological metagenomes</taxon>
    </lineage>
</organism>
<dbReference type="EMBL" id="LAZR01013226">
    <property type="protein sequence ID" value="KKM22946.1"/>
    <property type="molecule type" value="Genomic_DNA"/>
</dbReference>
<accession>A0A0F9I5R6</accession>
<dbReference type="AlphaFoldDB" id="A0A0F9I5R6"/>
<sequence length="77" mass="8492">MYSIIFKKGCAEAETLPQRLSIENPTDIHSCLAHIAAKKLAIPNVILIESGDNVWDVYQIVGPVGKISVIPYVSRQQ</sequence>
<proteinExistence type="predicted"/>
<protein>
    <submittedName>
        <fullName evidence="1">Uncharacterized protein</fullName>
    </submittedName>
</protein>
<name>A0A0F9I5R6_9ZZZZ</name>
<reference evidence="1" key="1">
    <citation type="journal article" date="2015" name="Nature">
        <title>Complex archaea that bridge the gap between prokaryotes and eukaryotes.</title>
        <authorList>
            <person name="Spang A."/>
            <person name="Saw J.H."/>
            <person name="Jorgensen S.L."/>
            <person name="Zaremba-Niedzwiedzka K."/>
            <person name="Martijn J."/>
            <person name="Lind A.E."/>
            <person name="van Eijk R."/>
            <person name="Schleper C."/>
            <person name="Guy L."/>
            <person name="Ettema T.J."/>
        </authorList>
    </citation>
    <scope>NUCLEOTIDE SEQUENCE</scope>
</reference>
<gene>
    <name evidence="1" type="ORF">LCGC14_1620130</name>
</gene>
<evidence type="ECO:0000313" key="1">
    <source>
        <dbReference type="EMBL" id="KKM22946.1"/>
    </source>
</evidence>
<comment type="caution">
    <text evidence="1">The sequence shown here is derived from an EMBL/GenBank/DDBJ whole genome shotgun (WGS) entry which is preliminary data.</text>
</comment>